<keyword evidence="2" id="KW-0449">Lipoprotein</keyword>
<feature type="signal peptide" evidence="1">
    <location>
        <begin position="1"/>
        <end position="20"/>
    </location>
</feature>
<accession>A0A0A7ME21</accession>
<reference evidence="2" key="2">
    <citation type="journal article" date="2023" name="Pathogens">
        <title>Pathological Features and Genomic Characterization of an Actinobacillus equuli subsp. equuli Bearing Unique Virulence-Associated Genes from an Adult Horse with Pleuropneumonia.</title>
        <authorList>
            <person name="Kamali M."/>
            <person name="Carossino M."/>
            <person name="Del Piero F."/>
            <person name="Peak L."/>
            <person name="Mitchell M.S."/>
            <person name="Willette J."/>
            <person name="Baker R."/>
            <person name="Li F."/>
            <person name="Kenez A."/>
            <person name="Balasuriya U.B.R."/>
            <person name="Go Y.Y."/>
        </authorList>
    </citation>
    <scope>NUCLEOTIDE SEQUENCE</scope>
    <source>
        <strain evidence="2">4524</strain>
    </source>
</reference>
<dbReference type="AlphaFoldDB" id="A0A0A7ME21"/>
<organism evidence="2 3">
    <name type="scientific">Actinobacillus equuli subsp. equuli</name>
    <dbReference type="NCBI Taxonomy" id="202947"/>
    <lineage>
        <taxon>Bacteria</taxon>
        <taxon>Pseudomonadati</taxon>
        <taxon>Pseudomonadota</taxon>
        <taxon>Gammaproteobacteria</taxon>
        <taxon>Pasteurellales</taxon>
        <taxon>Pasteurellaceae</taxon>
        <taxon>Actinobacillus</taxon>
    </lineage>
</organism>
<keyword evidence="3" id="KW-1185">Reference proteome</keyword>
<comment type="caution">
    <text evidence="2">The sequence shown here is derived from an EMBL/GenBank/DDBJ whole genome shotgun (WGS) entry which is preliminary data.</text>
</comment>
<dbReference type="KEGG" id="aeu:ACEE_02590"/>
<dbReference type="GeneID" id="92744651"/>
<evidence type="ECO:0000313" key="3">
    <source>
        <dbReference type="Proteomes" id="UP001142444"/>
    </source>
</evidence>
<gene>
    <name evidence="2" type="ORF">OQ257_05240</name>
</gene>
<dbReference type="Pfam" id="PF07119">
    <property type="entry name" value="DUF1375"/>
    <property type="match status" value="1"/>
</dbReference>
<dbReference type="InterPro" id="IPR010780">
    <property type="entry name" value="DUF1375"/>
</dbReference>
<evidence type="ECO:0000256" key="1">
    <source>
        <dbReference type="SAM" id="SignalP"/>
    </source>
</evidence>
<sequence length="76" mass="8129">MKRLFLKLIAVVIFSPNLTACGTIISLTEGDYSVYAGVSKDFKAIQNGGILSIPAVVDLPLSFVLDTLMLPVTLSQ</sequence>
<reference evidence="2" key="1">
    <citation type="submission" date="2022-11" db="EMBL/GenBank/DDBJ databases">
        <authorList>
            <person name="Kamali M."/>
            <person name="Peak L."/>
            <person name="Go Y.Y."/>
            <person name="Balasuriya U.B.R."/>
            <person name="Carossino M."/>
        </authorList>
    </citation>
    <scope>NUCLEOTIDE SEQUENCE</scope>
    <source>
        <strain evidence="2">4524</strain>
    </source>
</reference>
<protein>
    <submittedName>
        <fullName evidence="2">YceK/YidQ family lipoprotein</fullName>
    </submittedName>
</protein>
<dbReference type="Proteomes" id="UP001142444">
    <property type="component" value="Unassembled WGS sequence"/>
</dbReference>
<dbReference type="RefSeq" id="WP_039196486.1">
    <property type="nucleotide sequence ID" value="NZ_CBCRTM010000002.1"/>
</dbReference>
<name>A0A0A7ME21_ACTEU</name>
<dbReference type="EMBL" id="JAPHVQ010000004">
    <property type="protein sequence ID" value="MDE8034568.1"/>
    <property type="molecule type" value="Genomic_DNA"/>
</dbReference>
<feature type="chain" id="PRO_5041079874" evidence="1">
    <location>
        <begin position="21"/>
        <end position="76"/>
    </location>
</feature>
<evidence type="ECO:0000313" key="2">
    <source>
        <dbReference type="EMBL" id="MDE8034568.1"/>
    </source>
</evidence>
<keyword evidence="1" id="KW-0732">Signal</keyword>
<proteinExistence type="predicted"/>